<accession>A0A814P5C3</accession>
<organism evidence="6 7">
    <name type="scientific">Brachionus calyciflorus</name>
    <dbReference type="NCBI Taxonomy" id="104777"/>
    <lineage>
        <taxon>Eukaryota</taxon>
        <taxon>Metazoa</taxon>
        <taxon>Spiralia</taxon>
        <taxon>Gnathifera</taxon>
        <taxon>Rotifera</taxon>
        <taxon>Eurotatoria</taxon>
        <taxon>Monogononta</taxon>
        <taxon>Pseudotrocha</taxon>
        <taxon>Ploima</taxon>
        <taxon>Brachionidae</taxon>
        <taxon>Brachionus</taxon>
    </lineage>
</organism>
<comment type="caution">
    <text evidence="6">The sequence shown here is derived from an EMBL/GenBank/DDBJ whole genome shotgun (WGS) entry which is preliminary data.</text>
</comment>
<name>A0A814P5C3_9BILA</name>
<dbReference type="Pfam" id="PF13000">
    <property type="entry name" value="Acatn"/>
    <property type="match status" value="1"/>
</dbReference>
<dbReference type="PANTHER" id="PTHR12778:SF9">
    <property type="entry name" value="ACETYL-COENZYME A TRANSPORTER 1"/>
    <property type="match status" value="1"/>
</dbReference>
<keyword evidence="2 5" id="KW-0812">Transmembrane</keyword>
<keyword evidence="3 5" id="KW-1133">Transmembrane helix</keyword>
<protein>
    <submittedName>
        <fullName evidence="6">Uncharacterized protein</fullName>
    </submittedName>
</protein>
<dbReference type="Proteomes" id="UP000663879">
    <property type="component" value="Unassembled WGS sequence"/>
</dbReference>
<dbReference type="GO" id="GO:0008521">
    <property type="term" value="F:acetyl-CoA transmembrane transporter activity"/>
    <property type="evidence" value="ECO:0007669"/>
    <property type="project" value="InterPro"/>
</dbReference>
<evidence type="ECO:0000256" key="2">
    <source>
        <dbReference type="ARBA" id="ARBA00022692"/>
    </source>
</evidence>
<proteinExistence type="predicted"/>
<dbReference type="AlphaFoldDB" id="A0A814P5C3"/>
<comment type="subcellular location">
    <subcellularLocation>
        <location evidence="1">Membrane</location>
        <topology evidence="1">Multi-pass membrane protein</topology>
    </subcellularLocation>
</comment>
<reference evidence="6" key="1">
    <citation type="submission" date="2021-02" db="EMBL/GenBank/DDBJ databases">
        <authorList>
            <person name="Nowell W R."/>
        </authorList>
    </citation>
    <scope>NUCLEOTIDE SEQUENCE</scope>
    <source>
        <strain evidence="6">Ploen Becks lab</strain>
    </source>
</reference>
<dbReference type="InterPro" id="IPR024371">
    <property type="entry name" value="AcetylCoA_trans_1-like"/>
</dbReference>
<feature type="transmembrane region" description="Helical" evidence="5">
    <location>
        <begin position="213"/>
        <end position="229"/>
    </location>
</feature>
<keyword evidence="7" id="KW-1185">Reference proteome</keyword>
<evidence type="ECO:0000256" key="1">
    <source>
        <dbReference type="ARBA" id="ARBA00004141"/>
    </source>
</evidence>
<evidence type="ECO:0000256" key="5">
    <source>
        <dbReference type="SAM" id="Phobius"/>
    </source>
</evidence>
<evidence type="ECO:0000313" key="7">
    <source>
        <dbReference type="Proteomes" id="UP000663879"/>
    </source>
</evidence>
<evidence type="ECO:0000313" key="6">
    <source>
        <dbReference type="EMBL" id="CAF1099170.1"/>
    </source>
</evidence>
<dbReference type="GO" id="GO:0016020">
    <property type="term" value="C:membrane"/>
    <property type="evidence" value="ECO:0007669"/>
    <property type="project" value="UniProtKB-SubCell"/>
</dbReference>
<evidence type="ECO:0000256" key="3">
    <source>
        <dbReference type="ARBA" id="ARBA00022989"/>
    </source>
</evidence>
<dbReference type="OrthoDB" id="428346at2759"/>
<evidence type="ECO:0000256" key="4">
    <source>
        <dbReference type="ARBA" id="ARBA00023136"/>
    </source>
</evidence>
<dbReference type="PANTHER" id="PTHR12778">
    <property type="entry name" value="SOLUTE CARRIER FAMILY 33 ACETYL-COA TRANSPORTER -RELATED"/>
    <property type="match status" value="1"/>
</dbReference>
<dbReference type="EMBL" id="CAJNOC010007452">
    <property type="protein sequence ID" value="CAF1099170.1"/>
    <property type="molecule type" value="Genomic_DNA"/>
</dbReference>
<feature type="non-terminal residue" evidence="6">
    <location>
        <position position="1"/>
    </location>
</feature>
<dbReference type="InterPro" id="IPR004752">
    <property type="entry name" value="AmpG_permease/AT-1"/>
</dbReference>
<dbReference type="GO" id="GO:0035348">
    <property type="term" value="P:acetyl-CoA transmembrane transport"/>
    <property type="evidence" value="ECO:0007669"/>
    <property type="project" value="InterPro"/>
</dbReference>
<sequence length="241" mass="28558">MNFVNRVRENPNLKGKIEQLGYEQSNFHTAYQFHKWYKKMFKLNYQMQKRYDEFLKRLKPNSNSKLICCQIRKGDPHQQYVKLDAKNYFKNNEVIYNVNSSIHIDTELNNNECNKMESVIFDFHVMQNCDIGLVSHSGYGILALHNRPDPFKDFYTIPLGLAGSLPYILSSHKFLYADQGTFSFTFWPFSLKLLCAPLIDSIFIKKFGRRKSWLVPIQYLLGIYFSFYANELIENDRFYGN</sequence>
<keyword evidence="4 5" id="KW-0472">Membrane</keyword>
<gene>
    <name evidence="6" type="ORF">OXX778_LOCUS21059</name>
</gene>